<accession>A0AAD4NFE0</accession>
<gene>
    <name evidence="3" type="ORF">DdX_03577</name>
</gene>
<dbReference type="PANTHER" id="PTHR22803">
    <property type="entry name" value="MANNOSE, PHOSPHOLIPASE, LECTIN RECEPTOR RELATED"/>
    <property type="match status" value="1"/>
</dbReference>
<dbReference type="PROSITE" id="PS00615">
    <property type="entry name" value="C_TYPE_LECTIN_1"/>
    <property type="match status" value="1"/>
</dbReference>
<dbReference type="InterPro" id="IPR016186">
    <property type="entry name" value="C-type_lectin-like/link_sf"/>
</dbReference>
<evidence type="ECO:0000313" key="4">
    <source>
        <dbReference type="Proteomes" id="UP001201812"/>
    </source>
</evidence>
<dbReference type="SMART" id="SM00034">
    <property type="entry name" value="CLECT"/>
    <property type="match status" value="1"/>
</dbReference>
<feature type="domain" description="C-type lectin" evidence="2">
    <location>
        <begin position="11"/>
        <end position="125"/>
    </location>
</feature>
<organism evidence="3 4">
    <name type="scientific">Ditylenchus destructor</name>
    <dbReference type="NCBI Taxonomy" id="166010"/>
    <lineage>
        <taxon>Eukaryota</taxon>
        <taxon>Metazoa</taxon>
        <taxon>Ecdysozoa</taxon>
        <taxon>Nematoda</taxon>
        <taxon>Chromadorea</taxon>
        <taxon>Rhabditida</taxon>
        <taxon>Tylenchina</taxon>
        <taxon>Tylenchomorpha</taxon>
        <taxon>Sphaerularioidea</taxon>
        <taxon>Anguinidae</taxon>
        <taxon>Anguininae</taxon>
        <taxon>Ditylenchus</taxon>
    </lineage>
</organism>
<protein>
    <submittedName>
        <fullName evidence="3">Lectin c-type domain-containing protein</fullName>
    </submittedName>
</protein>
<dbReference type="PROSITE" id="PS50041">
    <property type="entry name" value="C_TYPE_LECTIN_2"/>
    <property type="match status" value="1"/>
</dbReference>
<evidence type="ECO:0000256" key="1">
    <source>
        <dbReference type="ARBA" id="ARBA00023157"/>
    </source>
</evidence>
<keyword evidence="4" id="KW-1185">Reference proteome</keyword>
<keyword evidence="1" id="KW-1015">Disulfide bond</keyword>
<dbReference type="SUPFAM" id="SSF56436">
    <property type="entry name" value="C-type lectin-like"/>
    <property type="match status" value="1"/>
</dbReference>
<proteinExistence type="predicted"/>
<dbReference type="Pfam" id="PF00059">
    <property type="entry name" value="Lectin_C"/>
    <property type="match status" value="1"/>
</dbReference>
<evidence type="ECO:0000259" key="2">
    <source>
        <dbReference type="PROSITE" id="PS50041"/>
    </source>
</evidence>
<dbReference type="InterPro" id="IPR050111">
    <property type="entry name" value="C-type_lectin/snaclec_domain"/>
</dbReference>
<name>A0AAD4NFE0_9BILA</name>
<dbReference type="Gene3D" id="3.10.100.10">
    <property type="entry name" value="Mannose-Binding Protein A, subunit A"/>
    <property type="match status" value="1"/>
</dbReference>
<dbReference type="InterPro" id="IPR001304">
    <property type="entry name" value="C-type_lectin-like"/>
</dbReference>
<evidence type="ECO:0000313" key="3">
    <source>
        <dbReference type="EMBL" id="KAI1723418.1"/>
    </source>
</evidence>
<comment type="caution">
    <text evidence="3">The sequence shown here is derived from an EMBL/GenBank/DDBJ whole genome shotgun (WGS) entry which is preliminary data.</text>
</comment>
<sequence>MDGLHMVTNASRQSFDKGALDCLRLGSEAASIQSAEENEWLSDLVRIVKWAPNLQHQGEFYIGLKYNGSSWQWSDGSHLTFENWHSGEPNELKTEQCVEVRAHNGDLNGSWNNVPCSAALYIVCQTQPE</sequence>
<reference evidence="3" key="1">
    <citation type="submission" date="2022-01" db="EMBL/GenBank/DDBJ databases">
        <title>Genome Sequence Resource for Two Populations of Ditylenchus destructor, the Migratory Endoparasitic Phytonematode.</title>
        <authorList>
            <person name="Zhang H."/>
            <person name="Lin R."/>
            <person name="Xie B."/>
        </authorList>
    </citation>
    <scope>NUCLEOTIDE SEQUENCE</scope>
    <source>
        <strain evidence="3">BazhouSP</strain>
    </source>
</reference>
<dbReference type="EMBL" id="JAKKPZ010000003">
    <property type="protein sequence ID" value="KAI1723418.1"/>
    <property type="molecule type" value="Genomic_DNA"/>
</dbReference>
<dbReference type="InterPro" id="IPR016187">
    <property type="entry name" value="CTDL_fold"/>
</dbReference>
<dbReference type="InterPro" id="IPR018378">
    <property type="entry name" value="C-type_lectin_CS"/>
</dbReference>
<dbReference type="CDD" id="cd00037">
    <property type="entry name" value="CLECT"/>
    <property type="match status" value="1"/>
</dbReference>
<dbReference type="AlphaFoldDB" id="A0AAD4NFE0"/>
<dbReference type="Proteomes" id="UP001201812">
    <property type="component" value="Unassembled WGS sequence"/>
</dbReference>